<keyword evidence="1" id="KW-0812">Transmembrane</keyword>
<feature type="domain" description="HD-GYP" evidence="3">
    <location>
        <begin position="380"/>
        <end position="577"/>
    </location>
</feature>
<feature type="chain" id="PRO_5012442711" description="HD-GYP domain-containing protein" evidence="2">
    <location>
        <begin position="21"/>
        <end position="606"/>
    </location>
</feature>
<name>A0A212KKR6_9PROT</name>
<dbReference type="EMBL" id="FLUO01000002">
    <property type="protein sequence ID" value="SBW12247.1"/>
    <property type="molecule type" value="Genomic_DNA"/>
</dbReference>
<dbReference type="CDD" id="cd00077">
    <property type="entry name" value="HDc"/>
    <property type="match status" value="1"/>
</dbReference>
<feature type="signal peptide" evidence="2">
    <location>
        <begin position="1"/>
        <end position="20"/>
    </location>
</feature>
<gene>
    <name evidence="4" type="ORF">KL86APRO_20517</name>
</gene>
<evidence type="ECO:0000259" key="3">
    <source>
        <dbReference type="PROSITE" id="PS51832"/>
    </source>
</evidence>
<proteinExistence type="predicted"/>
<dbReference type="SMART" id="SM00471">
    <property type="entry name" value="HDc"/>
    <property type="match status" value="1"/>
</dbReference>
<dbReference type="AlphaFoldDB" id="A0A212KKR6"/>
<dbReference type="GO" id="GO:0008081">
    <property type="term" value="F:phosphoric diester hydrolase activity"/>
    <property type="evidence" value="ECO:0007669"/>
    <property type="project" value="UniProtKB-ARBA"/>
</dbReference>
<organism evidence="4">
    <name type="scientific">uncultured Alphaproteobacteria bacterium</name>
    <dbReference type="NCBI Taxonomy" id="91750"/>
    <lineage>
        <taxon>Bacteria</taxon>
        <taxon>Pseudomonadati</taxon>
        <taxon>Pseudomonadota</taxon>
        <taxon>Alphaproteobacteria</taxon>
        <taxon>environmental samples</taxon>
    </lineage>
</organism>
<accession>A0A212KKR6</accession>
<sequence>MRAWLGVWTAAGLCASGAAAVAECEPRTVLVIHSYAPDYSWTRTQNDGIVATLGALPCPPHVRIEYLDSKYVQAEAYFAELAQILASKYQDTRIDGAITTDNTAFGFVEDYGRAIFGDAPTVSGGINGADAPRPRAPVVAALPEIADHFGTLSQALAQNPGAREVYIVADSTVTGTAIAREIREDLAVAKLPVRLHDLVDRTIGELEDAISALPAEAIVYLVPFFRDAAGQAFPEGEVARRLAAAGPAPVYASWASEIGGGAIGGRTLNGRRLGEEAAQALIRWLDGASALPLPATPAHVDIYDRAALAAHGIPPARIPDRAVVLNRPQSLWERHSRILVPAGALIAMLATMLALAVSTLRGQRMVNRSNARVLAMNREIIDTQRELVATLGEVIEARSLETANHVRRVAAISRFLGEKLGLAAADLDILEGASPLHDVGKIGIPEEILAKPGRLTPAEFAIVKTHTTIGYRILQNSTRPLMQAACTIAHEHHERWDGQGYPRGLKGEEIALMARITAVADVYDALLSARCYKRAWPEADALAYIAEERGRMFDPRLVDLLTAHADELRTIRGALADGPRADFAEKPHAPAFRPVRVGLSSPLTGG</sequence>
<dbReference type="PROSITE" id="PS51832">
    <property type="entry name" value="HD_GYP"/>
    <property type="match status" value="1"/>
</dbReference>
<evidence type="ECO:0000313" key="4">
    <source>
        <dbReference type="EMBL" id="SBW12247.1"/>
    </source>
</evidence>
<dbReference type="PANTHER" id="PTHR45228">
    <property type="entry name" value="CYCLIC DI-GMP PHOSPHODIESTERASE TM_0186-RELATED"/>
    <property type="match status" value="1"/>
</dbReference>
<dbReference type="Pfam" id="PF13487">
    <property type="entry name" value="HD_5"/>
    <property type="match status" value="1"/>
</dbReference>
<reference evidence="4" key="1">
    <citation type="submission" date="2016-04" db="EMBL/GenBank/DDBJ databases">
        <authorList>
            <person name="Evans L.H."/>
            <person name="Alamgir A."/>
            <person name="Owens N."/>
            <person name="Weber N.D."/>
            <person name="Virtaneva K."/>
            <person name="Barbian K."/>
            <person name="Babar A."/>
            <person name="Rosenke K."/>
        </authorList>
    </citation>
    <scope>NUCLEOTIDE SEQUENCE</scope>
    <source>
        <strain evidence="4">86</strain>
    </source>
</reference>
<dbReference type="Gene3D" id="3.40.50.2300">
    <property type="match status" value="2"/>
</dbReference>
<protein>
    <recommendedName>
        <fullName evidence="3">HD-GYP domain-containing protein</fullName>
    </recommendedName>
</protein>
<dbReference type="InterPro" id="IPR003607">
    <property type="entry name" value="HD/PDEase_dom"/>
</dbReference>
<evidence type="ECO:0000256" key="1">
    <source>
        <dbReference type="SAM" id="Phobius"/>
    </source>
</evidence>
<keyword evidence="1" id="KW-1133">Transmembrane helix</keyword>
<feature type="transmembrane region" description="Helical" evidence="1">
    <location>
        <begin position="338"/>
        <end position="360"/>
    </location>
</feature>
<dbReference type="InterPro" id="IPR037522">
    <property type="entry name" value="HD_GYP_dom"/>
</dbReference>
<keyword evidence="1" id="KW-0472">Membrane</keyword>
<dbReference type="SUPFAM" id="SSF109604">
    <property type="entry name" value="HD-domain/PDEase-like"/>
    <property type="match status" value="1"/>
</dbReference>
<dbReference type="InterPro" id="IPR052020">
    <property type="entry name" value="Cyclic_di-GMP/3'3'-cGAMP_PDE"/>
</dbReference>
<evidence type="ECO:0000256" key="2">
    <source>
        <dbReference type="SAM" id="SignalP"/>
    </source>
</evidence>
<keyword evidence="2" id="KW-0732">Signal</keyword>
<dbReference type="Gene3D" id="1.10.3210.10">
    <property type="entry name" value="Hypothetical protein af1432"/>
    <property type="match status" value="1"/>
</dbReference>